<dbReference type="Proteomes" id="UP000177481">
    <property type="component" value="Unassembled WGS sequence"/>
</dbReference>
<name>A0A1F5EBG4_9BACT</name>
<reference evidence="1 2" key="1">
    <citation type="journal article" date="2016" name="Nat. Commun.">
        <title>Thousands of microbial genomes shed light on interconnected biogeochemical processes in an aquifer system.</title>
        <authorList>
            <person name="Anantharaman K."/>
            <person name="Brown C.T."/>
            <person name="Hug L.A."/>
            <person name="Sharon I."/>
            <person name="Castelle C.J."/>
            <person name="Probst A.J."/>
            <person name="Thomas B.C."/>
            <person name="Singh A."/>
            <person name="Wilkins M.J."/>
            <person name="Karaoz U."/>
            <person name="Brodie E.L."/>
            <person name="Williams K.H."/>
            <person name="Hubbard S.S."/>
            <person name="Banfield J.F."/>
        </authorList>
    </citation>
    <scope>NUCLEOTIDE SEQUENCE [LARGE SCALE GENOMIC DNA]</scope>
</reference>
<comment type="caution">
    <text evidence="1">The sequence shown here is derived from an EMBL/GenBank/DDBJ whole genome shotgun (WGS) entry which is preliminary data.</text>
</comment>
<dbReference type="Pfam" id="PF13489">
    <property type="entry name" value="Methyltransf_23"/>
    <property type="match status" value="1"/>
</dbReference>
<proteinExistence type="predicted"/>
<dbReference type="SUPFAM" id="SSF53335">
    <property type="entry name" value="S-adenosyl-L-methionine-dependent methyltransferases"/>
    <property type="match status" value="1"/>
</dbReference>
<organism evidence="1 2">
    <name type="scientific">Candidatus Berkelbacteria bacterium RIFCSPLOWO2_01_FULL_50_28</name>
    <dbReference type="NCBI Taxonomy" id="1797471"/>
    <lineage>
        <taxon>Bacteria</taxon>
        <taxon>Candidatus Berkelbacteria</taxon>
    </lineage>
</organism>
<dbReference type="EMBL" id="MEZX01000002">
    <property type="protein sequence ID" value="OGD64554.1"/>
    <property type="molecule type" value="Genomic_DNA"/>
</dbReference>
<dbReference type="STRING" id="1797471.A3A71_00665"/>
<dbReference type="CDD" id="cd02440">
    <property type="entry name" value="AdoMet_MTases"/>
    <property type="match status" value="1"/>
</dbReference>
<dbReference type="InterPro" id="IPR029063">
    <property type="entry name" value="SAM-dependent_MTases_sf"/>
</dbReference>
<gene>
    <name evidence="1" type="ORF">A3A71_00665</name>
</gene>
<dbReference type="AlphaFoldDB" id="A0A1F5EBG4"/>
<evidence type="ECO:0000313" key="1">
    <source>
        <dbReference type="EMBL" id="OGD64554.1"/>
    </source>
</evidence>
<evidence type="ECO:0000313" key="2">
    <source>
        <dbReference type="Proteomes" id="UP000177481"/>
    </source>
</evidence>
<sequence length="256" mass="29447">MEKLTKKEHWENNWRHMPLPARFNTDYSNRVISDRIAQYLVGKPPKKIIEIGGCPGRWSDFFFSRFGCQCDIVDYEENGCKTTEENYRLLKIKGDVYCQDIFQHTLPHNNYDLVMSAGLVEHFTELEPIFSKHLELLKDGGLLVIGVPNGFDSKYYNRVMKASGKESIHRRVSKEELAEAANNHHLKILYCDYLGVVGLGLMKRLLFENSVLRRLVGPIFYLLDKLLFVFPVTKEGSQLSPKIYLIARKTVGSGKA</sequence>
<dbReference type="Gene3D" id="3.40.50.150">
    <property type="entry name" value="Vaccinia Virus protein VP39"/>
    <property type="match status" value="1"/>
</dbReference>
<accession>A0A1F5EBG4</accession>
<protein>
    <submittedName>
        <fullName evidence="1">Uncharacterized protein</fullName>
    </submittedName>
</protein>